<dbReference type="AlphaFoldDB" id="A0A915HTK9"/>
<protein>
    <submittedName>
        <fullName evidence="2">Uncharacterized protein</fullName>
    </submittedName>
</protein>
<proteinExistence type="predicted"/>
<keyword evidence="1" id="KW-1185">Reference proteome</keyword>
<dbReference type="WBParaSite" id="nRc.2.0.1.t05243-RA">
    <property type="protein sequence ID" value="nRc.2.0.1.t05243-RA"/>
    <property type="gene ID" value="nRc.2.0.1.g05243"/>
</dbReference>
<dbReference type="Proteomes" id="UP000887565">
    <property type="component" value="Unplaced"/>
</dbReference>
<reference evidence="2" key="1">
    <citation type="submission" date="2022-11" db="UniProtKB">
        <authorList>
            <consortium name="WormBaseParasite"/>
        </authorList>
    </citation>
    <scope>IDENTIFICATION</scope>
</reference>
<name>A0A915HTK9_ROMCU</name>
<evidence type="ECO:0000313" key="1">
    <source>
        <dbReference type="Proteomes" id="UP000887565"/>
    </source>
</evidence>
<sequence length="97" mass="11144">MVLPFHFHPEISQEKLAKVSELSKCRHESFSAGRPGFWRTTNSKLKVVAIFQSSGKFGAEVKIFIGQNQQSNEASFINNQWMQKELVIKLYKNGRKT</sequence>
<evidence type="ECO:0000313" key="2">
    <source>
        <dbReference type="WBParaSite" id="nRc.2.0.1.t05243-RA"/>
    </source>
</evidence>
<accession>A0A915HTK9</accession>
<organism evidence="1 2">
    <name type="scientific">Romanomermis culicivorax</name>
    <name type="common">Nematode worm</name>
    <dbReference type="NCBI Taxonomy" id="13658"/>
    <lineage>
        <taxon>Eukaryota</taxon>
        <taxon>Metazoa</taxon>
        <taxon>Ecdysozoa</taxon>
        <taxon>Nematoda</taxon>
        <taxon>Enoplea</taxon>
        <taxon>Dorylaimia</taxon>
        <taxon>Mermithida</taxon>
        <taxon>Mermithoidea</taxon>
        <taxon>Mermithidae</taxon>
        <taxon>Romanomermis</taxon>
    </lineage>
</organism>